<protein>
    <submittedName>
        <fullName evidence="3">Universal stress protein</fullName>
    </submittedName>
</protein>
<dbReference type="PANTHER" id="PTHR46268:SF6">
    <property type="entry name" value="UNIVERSAL STRESS PROTEIN UP12"/>
    <property type="match status" value="1"/>
</dbReference>
<dbReference type="PANTHER" id="PTHR46268">
    <property type="entry name" value="STRESS RESPONSE PROTEIN NHAX"/>
    <property type="match status" value="1"/>
</dbReference>
<dbReference type="RefSeq" id="WP_388241732.1">
    <property type="nucleotide sequence ID" value="NZ_JBHVZQ010000073.1"/>
</dbReference>
<keyword evidence="4" id="KW-1185">Reference proteome</keyword>
<organism evidence="3 4">
    <name type="scientific">Streptomyces marokkonensis</name>
    <dbReference type="NCBI Taxonomy" id="324855"/>
    <lineage>
        <taxon>Bacteria</taxon>
        <taxon>Bacillati</taxon>
        <taxon>Actinomycetota</taxon>
        <taxon>Actinomycetes</taxon>
        <taxon>Kitasatosporales</taxon>
        <taxon>Streptomycetaceae</taxon>
        <taxon>Streptomyces</taxon>
    </lineage>
</organism>
<evidence type="ECO:0000313" key="4">
    <source>
        <dbReference type="Proteomes" id="UP001601627"/>
    </source>
</evidence>
<evidence type="ECO:0000256" key="1">
    <source>
        <dbReference type="ARBA" id="ARBA00008791"/>
    </source>
</evidence>
<dbReference type="InterPro" id="IPR014729">
    <property type="entry name" value="Rossmann-like_a/b/a_fold"/>
</dbReference>
<proteinExistence type="inferred from homology"/>
<name>A0ABW6QI23_9ACTN</name>
<evidence type="ECO:0000259" key="2">
    <source>
        <dbReference type="Pfam" id="PF00582"/>
    </source>
</evidence>
<comment type="caution">
    <text evidence="3">The sequence shown here is derived from an EMBL/GenBank/DDBJ whole genome shotgun (WGS) entry which is preliminary data.</text>
</comment>
<reference evidence="3 4" key="1">
    <citation type="submission" date="2024-09" db="EMBL/GenBank/DDBJ databases">
        <title>The Natural Products Discovery Center: Release of the First 8490 Sequenced Strains for Exploring Actinobacteria Biosynthetic Diversity.</title>
        <authorList>
            <person name="Kalkreuter E."/>
            <person name="Kautsar S.A."/>
            <person name="Yang D."/>
            <person name="Bader C.D."/>
            <person name="Teijaro C.N."/>
            <person name="Fluegel L."/>
            <person name="Davis C.M."/>
            <person name="Simpson J.R."/>
            <person name="Lauterbach L."/>
            <person name="Steele A.D."/>
            <person name="Gui C."/>
            <person name="Meng S."/>
            <person name="Li G."/>
            <person name="Viehrig K."/>
            <person name="Ye F."/>
            <person name="Su P."/>
            <person name="Kiefer A.F."/>
            <person name="Nichols A."/>
            <person name="Cepeda A.J."/>
            <person name="Yan W."/>
            <person name="Fan B."/>
            <person name="Jiang Y."/>
            <person name="Adhikari A."/>
            <person name="Zheng C.-J."/>
            <person name="Schuster L."/>
            <person name="Cowan T.M."/>
            <person name="Smanski M.J."/>
            <person name="Chevrette M.G."/>
            <person name="De Carvalho L.P.S."/>
            <person name="Shen B."/>
        </authorList>
    </citation>
    <scope>NUCLEOTIDE SEQUENCE [LARGE SCALE GENOMIC DNA]</scope>
    <source>
        <strain evidence="3 4">NPDC058328</strain>
    </source>
</reference>
<evidence type="ECO:0000313" key="3">
    <source>
        <dbReference type="EMBL" id="MFF1278874.1"/>
    </source>
</evidence>
<dbReference type="PRINTS" id="PR01438">
    <property type="entry name" value="UNVRSLSTRESS"/>
</dbReference>
<dbReference type="EMBL" id="JBHVZQ010000073">
    <property type="protein sequence ID" value="MFF1278874.1"/>
    <property type="molecule type" value="Genomic_DNA"/>
</dbReference>
<gene>
    <name evidence="3" type="ORF">ACFVZC_36835</name>
</gene>
<dbReference type="SUPFAM" id="SSF52402">
    <property type="entry name" value="Adenine nucleotide alpha hydrolases-like"/>
    <property type="match status" value="2"/>
</dbReference>
<feature type="domain" description="UspA" evidence="2">
    <location>
        <begin position="1"/>
        <end position="136"/>
    </location>
</feature>
<dbReference type="InterPro" id="IPR006016">
    <property type="entry name" value="UspA"/>
</dbReference>
<dbReference type="Pfam" id="PF00582">
    <property type="entry name" value="Usp"/>
    <property type="match status" value="2"/>
</dbReference>
<dbReference type="Proteomes" id="UP001601627">
    <property type="component" value="Unassembled WGS sequence"/>
</dbReference>
<comment type="similarity">
    <text evidence="1">Belongs to the universal stress protein A family.</text>
</comment>
<dbReference type="InterPro" id="IPR006015">
    <property type="entry name" value="Universal_stress_UspA"/>
</dbReference>
<feature type="domain" description="UspA" evidence="2">
    <location>
        <begin position="154"/>
        <end position="291"/>
    </location>
</feature>
<accession>A0ABW6QI23</accession>
<dbReference type="Gene3D" id="3.40.50.620">
    <property type="entry name" value="HUPs"/>
    <property type="match status" value="2"/>
</dbReference>
<sequence>MLSPVAVGVDGSPESLAAAEWAAREAVRRGRPLRLLHVRNWHPGRNEAATAGAAARHRAGRVLRQAEERVRAACPDVRVHHEQAEGPATAALVKAAGHAELLALGSRGLGRLGGLLVGSVALGVAAQATGPVVLVRAAGPAGEGLDVAATGQRDVVLGVDVTEPCDEVVGFAFEAARARHARLRVLHAWRMPDPFTLGPGEIGLVGGPERAGEWLGFLSAVLQAWRDKYPDVDVLETVAEGRPAAALAEAASGAELLVVGHRLTERPVIPRTGPVTHAVIHQAACPVAVVPHY</sequence>